<accession>Q22RT7</accession>
<dbReference type="AlphaFoldDB" id="Q22RT7"/>
<reference evidence="7" key="1">
    <citation type="journal article" date="2006" name="PLoS Biol.">
        <title>Macronuclear genome sequence of the ciliate Tetrahymena thermophila, a model eukaryote.</title>
        <authorList>
            <person name="Eisen J.A."/>
            <person name="Coyne R.S."/>
            <person name="Wu M."/>
            <person name="Wu D."/>
            <person name="Thiagarajan M."/>
            <person name="Wortman J.R."/>
            <person name="Badger J.H."/>
            <person name="Ren Q."/>
            <person name="Amedeo P."/>
            <person name="Jones K.M."/>
            <person name="Tallon L.J."/>
            <person name="Delcher A.L."/>
            <person name="Salzberg S.L."/>
            <person name="Silva J.C."/>
            <person name="Haas B.J."/>
            <person name="Majoros W.H."/>
            <person name="Farzad M."/>
            <person name="Carlton J.M."/>
            <person name="Smith R.K. Jr."/>
            <person name="Garg J."/>
            <person name="Pearlman R.E."/>
            <person name="Karrer K.M."/>
            <person name="Sun L."/>
            <person name="Manning G."/>
            <person name="Elde N.C."/>
            <person name="Turkewitz A.P."/>
            <person name="Asai D.J."/>
            <person name="Wilkes D.E."/>
            <person name="Wang Y."/>
            <person name="Cai H."/>
            <person name="Collins K."/>
            <person name="Stewart B.A."/>
            <person name="Lee S.R."/>
            <person name="Wilamowska K."/>
            <person name="Weinberg Z."/>
            <person name="Ruzzo W.L."/>
            <person name="Wloga D."/>
            <person name="Gaertig J."/>
            <person name="Frankel J."/>
            <person name="Tsao C.-C."/>
            <person name="Gorovsky M.A."/>
            <person name="Keeling P.J."/>
            <person name="Waller R.F."/>
            <person name="Patron N.J."/>
            <person name="Cherry J.M."/>
            <person name="Stover N.A."/>
            <person name="Krieger C.J."/>
            <person name="del Toro C."/>
            <person name="Ryder H.F."/>
            <person name="Williamson S.C."/>
            <person name="Barbeau R.A."/>
            <person name="Hamilton E.P."/>
            <person name="Orias E."/>
        </authorList>
    </citation>
    <scope>NUCLEOTIDE SEQUENCE [LARGE SCALE GENOMIC DNA]</scope>
    <source>
        <strain evidence="7">SB210</strain>
    </source>
</reference>
<name>Q22RT7_TETTS</name>
<keyword evidence="4 5" id="KW-0472">Membrane</keyword>
<dbReference type="InParanoid" id="Q22RT7"/>
<dbReference type="InterPro" id="IPR018499">
    <property type="entry name" value="Tetraspanin/Peripherin"/>
</dbReference>
<feature type="transmembrane region" description="Helical" evidence="5">
    <location>
        <begin position="248"/>
        <end position="270"/>
    </location>
</feature>
<dbReference type="OrthoDB" id="297138at2759"/>
<evidence type="ECO:0000256" key="2">
    <source>
        <dbReference type="ARBA" id="ARBA00022692"/>
    </source>
</evidence>
<gene>
    <name evidence="6" type="ORF">TTHERM_00013000</name>
</gene>
<feature type="transmembrane region" description="Helical" evidence="5">
    <location>
        <begin position="84"/>
        <end position="106"/>
    </location>
</feature>
<dbReference type="HOGENOM" id="CLU_053789_1_0_1"/>
<dbReference type="OMA" id="CTEEDLM"/>
<keyword evidence="7" id="KW-1185">Reference proteome</keyword>
<proteinExistence type="predicted"/>
<evidence type="ECO:0000256" key="5">
    <source>
        <dbReference type="SAM" id="Phobius"/>
    </source>
</evidence>
<keyword evidence="3 5" id="KW-1133">Transmembrane helix</keyword>
<sequence>MSSLKNNLRWVERFSYVNLAIGLAEIIAGVILFLINSEFQDYGQFYDDCEECFTLLILIGIFFVLLGALGIYAQRVKSNNSMSIYNIGIILLMLFIGGSIIVIILLQVQLSQFKDDIYCTEEDLMIELSTAYNAGKKLLCSSKCSCNADQSNFPPQIYQSFSVSKKGANKLNECQDYIKRIDTQFPFGYENKQLENFVSLLKTSEEKFNCSGFCSTNSYYVFRDMNDGTPVDGQDCKVEFLNYISKSVLTTTILISIVTIYIIIISYFSLRIIFSQEKTNNEGYYKNSDQIQLPQINKLNNDKTISQNQEKNQNNLK</sequence>
<dbReference type="EMBL" id="GG662845">
    <property type="protein sequence ID" value="EAR88035.1"/>
    <property type="molecule type" value="Genomic_DNA"/>
</dbReference>
<comment type="subcellular location">
    <subcellularLocation>
        <location evidence="1">Membrane</location>
        <topology evidence="1">Multi-pass membrane protein</topology>
    </subcellularLocation>
</comment>
<evidence type="ECO:0000256" key="4">
    <source>
        <dbReference type="ARBA" id="ARBA00023136"/>
    </source>
</evidence>
<keyword evidence="2 5" id="KW-0812">Transmembrane</keyword>
<dbReference type="KEGG" id="tet:TTHERM_00013000"/>
<organism evidence="6 7">
    <name type="scientific">Tetrahymena thermophila (strain SB210)</name>
    <dbReference type="NCBI Taxonomy" id="312017"/>
    <lineage>
        <taxon>Eukaryota</taxon>
        <taxon>Sar</taxon>
        <taxon>Alveolata</taxon>
        <taxon>Ciliophora</taxon>
        <taxon>Intramacronucleata</taxon>
        <taxon>Oligohymenophorea</taxon>
        <taxon>Hymenostomatida</taxon>
        <taxon>Tetrahymenina</taxon>
        <taxon>Tetrahymenidae</taxon>
        <taxon>Tetrahymena</taxon>
    </lineage>
</organism>
<evidence type="ECO:0000256" key="1">
    <source>
        <dbReference type="ARBA" id="ARBA00004141"/>
    </source>
</evidence>
<dbReference type="Pfam" id="PF00335">
    <property type="entry name" value="Tetraspanin"/>
    <property type="match status" value="1"/>
</dbReference>
<dbReference type="GeneID" id="7846083"/>
<dbReference type="Proteomes" id="UP000009168">
    <property type="component" value="Unassembled WGS sequence"/>
</dbReference>
<protein>
    <submittedName>
        <fullName evidence="6">Tetraspanin family protein</fullName>
    </submittedName>
</protein>
<dbReference type="GO" id="GO:0016020">
    <property type="term" value="C:membrane"/>
    <property type="evidence" value="ECO:0007669"/>
    <property type="project" value="UniProtKB-SubCell"/>
</dbReference>
<dbReference type="RefSeq" id="XP_001008280.1">
    <property type="nucleotide sequence ID" value="XM_001008280.1"/>
</dbReference>
<evidence type="ECO:0000313" key="6">
    <source>
        <dbReference type="EMBL" id="EAR88035.1"/>
    </source>
</evidence>
<feature type="transmembrane region" description="Helical" evidence="5">
    <location>
        <begin position="16"/>
        <end position="35"/>
    </location>
</feature>
<feature type="transmembrane region" description="Helical" evidence="5">
    <location>
        <begin position="55"/>
        <end position="72"/>
    </location>
</feature>
<evidence type="ECO:0000313" key="7">
    <source>
        <dbReference type="Proteomes" id="UP000009168"/>
    </source>
</evidence>
<evidence type="ECO:0000256" key="3">
    <source>
        <dbReference type="ARBA" id="ARBA00022989"/>
    </source>
</evidence>